<comment type="similarity">
    <text evidence="1">Belongs to the TRAFAC class TrmE-Era-EngA-EngB-Septin-like GTPase superfamily. AIG1/Toc34/Toc159-like paraseptin GTPase family. IAN subfamily.</text>
</comment>
<name>A0A3B1J5Z5_ASTMX</name>
<dbReference type="AlphaFoldDB" id="A0A3B1J5Z5"/>
<protein>
    <recommendedName>
        <fullName evidence="4">AIG1-type G domain-containing protein</fullName>
    </recommendedName>
</protein>
<evidence type="ECO:0000256" key="1">
    <source>
        <dbReference type="ARBA" id="ARBA00008535"/>
    </source>
</evidence>
<reference evidence="6" key="1">
    <citation type="submission" date="2013-03" db="EMBL/GenBank/DDBJ databases">
        <authorList>
            <person name="Jeffery W."/>
            <person name="Warren W."/>
            <person name="Wilson R.K."/>
        </authorList>
    </citation>
    <scope>NUCLEOTIDE SEQUENCE</scope>
    <source>
        <strain evidence="6">female</strain>
    </source>
</reference>
<keyword evidence="3" id="KW-0342">GTP-binding</keyword>
<dbReference type="InterPro" id="IPR045058">
    <property type="entry name" value="GIMA/IAN/Toc"/>
</dbReference>
<dbReference type="Gene3D" id="3.40.50.300">
    <property type="entry name" value="P-loop containing nucleotide triphosphate hydrolases"/>
    <property type="match status" value="1"/>
</dbReference>
<dbReference type="Proteomes" id="UP000018467">
    <property type="component" value="Unassembled WGS sequence"/>
</dbReference>
<organism evidence="5 6">
    <name type="scientific">Astyanax mexicanus</name>
    <name type="common">Blind cave fish</name>
    <name type="synonym">Astyanax fasciatus mexicanus</name>
    <dbReference type="NCBI Taxonomy" id="7994"/>
    <lineage>
        <taxon>Eukaryota</taxon>
        <taxon>Metazoa</taxon>
        <taxon>Chordata</taxon>
        <taxon>Craniata</taxon>
        <taxon>Vertebrata</taxon>
        <taxon>Euteleostomi</taxon>
        <taxon>Actinopterygii</taxon>
        <taxon>Neopterygii</taxon>
        <taxon>Teleostei</taxon>
        <taxon>Ostariophysi</taxon>
        <taxon>Characiformes</taxon>
        <taxon>Characoidei</taxon>
        <taxon>Acestrorhamphidae</taxon>
        <taxon>Acestrorhamphinae</taxon>
        <taxon>Astyanax</taxon>
    </lineage>
</organism>
<reference evidence="5" key="3">
    <citation type="submission" date="2025-08" db="UniProtKB">
        <authorList>
            <consortium name="Ensembl"/>
        </authorList>
    </citation>
    <scope>IDENTIFICATION</scope>
</reference>
<keyword evidence="2" id="KW-0547">Nucleotide-binding</keyword>
<keyword evidence="6" id="KW-1185">Reference proteome</keyword>
<evidence type="ECO:0000259" key="4">
    <source>
        <dbReference type="PROSITE" id="PS51720"/>
    </source>
</evidence>
<dbReference type="GO" id="GO:0005525">
    <property type="term" value="F:GTP binding"/>
    <property type="evidence" value="ECO:0007669"/>
    <property type="project" value="UniProtKB-KW"/>
</dbReference>
<dbReference type="Ensembl" id="ENSAMXT00000037903.1">
    <property type="protein sequence ID" value="ENSAMXP00000037663.1"/>
    <property type="gene ID" value="ENSAMXG00000031769.1"/>
</dbReference>
<dbReference type="InterPro" id="IPR027417">
    <property type="entry name" value="P-loop_NTPase"/>
</dbReference>
<dbReference type="STRING" id="7994.ENSAMXP00000037663"/>
<dbReference type="GeneTree" id="ENSGT00940000162556"/>
<evidence type="ECO:0000256" key="2">
    <source>
        <dbReference type="ARBA" id="ARBA00022741"/>
    </source>
</evidence>
<sequence>MESQMKVQETGEDSRSQTSSTVSLSELRIVLLGFRFAGKSSAGNKILGCKRFELKRTAQCVTRQGEVAGRRITVVEAPGWFVNQTFEGSTEFSKQEIVLSVTKCPPGPHCLLLVINVGSKFKAKQRKAVEKHLKLFPERVWSHTLVLFTHGDWLRDTPIEQHIKIKGEDLQWLVEKCGNRYHVLNNMNRSDKTQVTELLEKIEKMVAANSGGYFEIDRRILQEVEEKRRTEVERAETRRMKVQKQREDIRAKIG</sequence>
<proteinExistence type="inferred from homology"/>
<evidence type="ECO:0000313" key="6">
    <source>
        <dbReference type="Proteomes" id="UP000018467"/>
    </source>
</evidence>
<dbReference type="FunFam" id="3.40.50.300:FF:001809">
    <property type="entry name" value="Si:ch1073-365p7.2"/>
    <property type="match status" value="1"/>
</dbReference>
<dbReference type="Pfam" id="PF04548">
    <property type="entry name" value="AIG1"/>
    <property type="match status" value="1"/>
</dbReference>
<accession>A0A3B1J5Z5</accession>
<dbReference type="PANTHER" id="PTHR10903">
    <property type="entry name" value="GTPASE, IMAP FAMILY MEMBER-RELATED"/>
    <property type="match status" value="1"/>
</dbReference>
<reference evidence="5" key="4">
    <citation type="submission" date="2025-09" db="UniProtKB">
        <authorList>
            <consortium name="Ensembl"/>
        </authorList>
    </citation>
    <scope>IDENTIFICATION</scope>
</reference>
<dbReference type="InterPro" id="IPR006703">
    <property type="entry name" value="G_AIG1"/>
</dbReference>
<dbReference type="SUPFAM" id="SSF52540">
    <property type="entry name" value="P-loop containing nucleoside triphosphate hydrolases"/>
    <property type="match status" value="1"/>
</dbReference>
<dbReference type="PANTHER" id="PTHR10903:SF107">
    <property type="entry name" value="GTPASE IMAP FAMILY MEMBER 4-LIKE-RELATED"/>
    <property type="match status" value="1"/>
</dbReference>
<reference evidence="6" key="2">
    <citation type="journal article" date="2014" name="Nat. Commun.">
        <title>The cavefish genome reveals candidate genes for eye loss.</title>
        <authorList>
            <person name="McGaugh S.E."/>
            <person name="Gross J.B."/>
            <person name="Aken B."/>
            <person name="Blin M."/>
            <person name="Borowsky R."/>
            <person name="Chalopin D."/>
            <person name="Hinaux H."/>
            <person name="Jeffery W.R."/>
            <person name="Keene A."/>
            <person name="Ma L."/>
            <person name="Minx P."/>
            <person name="Murphy D."/>
            <person name="O'Quin K.E."/>
            <person name="Retaux S."/>
            <person name="Rohner N."/>
            <person name="Searle S.M."/>
            <person name="Stahl B.A."/>
            <person name="Tabin C."/>
            <person name="Volff J.N."/>
            <person name="Yoshizawa M."/>
            <person name="Warren W.C."/>
        </authorList>
    </citation>
    <scope>NUCLEOTIDE SEQUENCE [LARGE SCALE GENOMIC DNA]</scope>
    <source>
        <strain evidence="6">female</strain>
    </source>
</reference>
<feature type="domain" description="AIG1-type G" evidence="4">
    <location>
        <begin position="24"/>
        <end position="223"/>
    </location>
</feature>
<evidence type="ECO:0000256" key="3">
    <source>
        <dbReference type="ARBA" id="ARBA00023134"/>
    </source>
</evidence>
<dbReference type="InParanoid" id="A0A3B1J5Z5"/>
<evidence type="ECO:0000313" key="5">
    <source>
        <dbReference type="Ensembl" id="ENSAMXP00000037663.1"/>
    </source>
</evidence>
<dbReference type="PROSITE" id="PS51720">
    <property type="entry name" value="G_AIG1"/>
    <property type="match status" value="1"/>
</dbReference>